<feature type="compositionally biased region" description="Acidic residues" evidence="1">
    <location>
        <begin position="260"/>
        <end position="291"/>
    </location>
</feature>
<protein>
    <submittedName>
        <fullName evidence="2">Uncharacterized protein</fullName>
    </submittedName>
</protein>
<accession>A0A6L2KP11</accession>
<feature type="compositionally biased region" description="Acidic residues" evidence="1">
    <location>
        <begin position="235"/>
        <end position="246"/>
    </location>
</feature>
<feature type="region of interest" description="Disordered" evidence="1">
    <location>
        <begin position="147"/>
        <end position="298"/>
    </location>
</feature>
<feature type="compositionally biased region" description="Low complexity" evidence="1">
    <location>
        <begin position="183"/>
        <end position="195"/>
    </location>
</feature>
<proteinExistence type="predicted"/>
<feature type="compositionally biased region" description="Basic and acidic residues" evidence="1">
    <location>
        <begin position="247"/>
        <end position="259"/>
    </location>
</feature>
<evidence type="ECO:0000313" key="2">
    <source>
        <dbReference type="EMBL" id="GEU49634.1"/>
    </source>
</evidence>
<organism evidence="2">
    <name type="scientific">Tanacetum cinerariifolium</name>
    <name type="common">Dalmatian daisy</name>
    <name type="synonym">Chrysanthemum cinerariifolium</name>
    <dbReference type="NCBI Taxonomy" id="118510"/>
    <lineage>
        <taxon>Eukaryota</taxon>
        <taxon>Viridiplantae</taxon>
        <taxon>Streptophyta</taxon>
        <taxon>Embryophyta</taxon>
        <taxon>Tracheophyta</taxon>
        <taxon>Spermatophyta</taxon>
        <taxon>Magnoliopsida</taxon>
        <taxon>eudicotyledons</taxon>
        <taxon>Gunneridae</taxon>
        <taxon>Pentapetalae</taxon>
        <taxon>asterids</taxon>
        <taxon>campanulids</taxon>
        <taxon>Asterales</taxon>
        <taxon>Asteraceae</taxon>
        <taxon>Asteroideae</taxon>
        <taxon>Anthemideae</taxon>
        <taxon>Anthemidinae</taxon>
        <taxon>Tanacetum</taxon>
    </lineage>
</organism>
<gene>
    <name evidence="2" type="ORF">Tci_021612</name>
</gene>
<feature type="region of interest" description="Disordered" evidence="1">
    <location>
        <begin position="500"/>
        <end position="620"/>
    </location>
</feature>
<dbReference type="AlphaFoldDB" id="A0A6L2KP11"/>
<feature type="compositionally biased region" description="Polar residues" evidence="1">
    <location>
        <begin position="567"/>
        <end position="579"/>
    </location>
</feature>
<dbReference type="EMBL" id="BKCJ010002592">
    <property type="protein sequence ID" value="GEU49634.1"/>
    <property type="molecule type" value="Genomic_DNA"/>
</dbReference>
<feature type="compositionally biased region" description="Basic residues" evidence="1">
    <location>
        <begin position="147"/>
        <end position="156"/>
    </location>
</feature>
<sequence>MTSITAHQTKLDLELVPKENRLDIVKCNGRIPHGLKPKEETFQVVLDALALTPCYPAFVITADVPEVYMHQFWNSVYKHHDFYGFKLDKKKRFKLTLDMHQPWRTFAALINRSLSGKTIALDKLCISRAHILWGMYFQKNRHRTSQVARKFKKVSPSKKDSVPLAADEEPIQKGKRVKRSAKKSLTTSTTALTEEAQMKEVRKKSLRDFHKSHPSGSGSFADKPPSVEKITPTGNDDDDSNDEEGSERENDSEEHKSDSEQDTDGSELDSESDQQDDDDEVKDDDEDDDNDEVPRIHTSTLLAVSVSVIPEASPVYMNIPQSSQTFNSLPLQSTPSPLPTTETTNIPLSISDFASVFRFNDRVTVLEKVAAELKNDPLYTQVTALVDNHLDTRMGETREEFMNFLSASLTDTITEQMIEESLNQVNLEKVSSQPQSTYEAAITLTEFELKKILIDKINASELYLTAPEHRECYDDLVKSYNLDKDFFSFYDVYLLKRSRDDKDKDKGPSTRSGRGLKKQKTSKDAEPTTSLKTKDSSSRSSKRTKSQPKSFGKSVHADEPEFEVGDTTPQGQEGKQGNDNVKPIIEFTSRCNWFTKPSRPQEPTDPDWNEDKTPQKGPTQNWLMTLGAFTSTGKSLREFNELMSTPIDVSSYILNGLKIKNLTREILLGPAFKLLKVTCLNYAELEYDFEECYKALSEKLDWENPEGDDYPFDLSKPLPLITCGNRESVPVEFFINNDHKYLQGGVSTMTYTMSTTKTKATQYDLPGIEDMVPNICSPIKVAYDKYALWGISHWRDQRKTFYAYARGIQSRGDVYSTKRIMVVTQVLVMRKHGYRYLEEIMARRANNKLYKFNEGFIYVDDYQRSRLIRSDELYKFSDDTLTRLLSSLEDITKNLDMNYLPKRRWSKLEKKRAPCMIKDINKLLKERRMMRSLEKFVSSRLYGTDLRLLQRTI</sequence>
<feature type="compositionally biased region" description="Basic and acidic residues" evidence="1">
    <location>
        <begin position="521"/>
        <end position="537"/>
    </location>
</feature>
<name>A0A6L2KP11_TANCI</name>
<evidence type="ECO:0000256" key="1">
    <source>
        <dbReference type="SAM" id="MobiDB-lite"/>
    </source>
</evidence>
<reference evidence="2" key="1">
    <citation type="journal article" date="2019" name="Sci. Rep.">
        <title>Draft genome of Tanacetum cinerariifolium, the natural source of mosquito coil.</title>
        <authorList>
            <person name="Yamashiro T."/>
            <person name="Shiraishi A."/>
            <person name="Satake H."/>
            <person name="Nakayama K."/>
        </authorList>
    </citation>
    <scope>NUCLEOTIDE SEQUENCE</scope>
</reference>
<comment type="caution">
    <text evidence="2">The sequence shown here is derived from an EMBL/GenBank/DDBJ whole genome shotgun (WGS) entry which is preliminary data.</text>
</comment>
<feature type="compositionally biased region" description="Basic residues" evidence="1">
    <location>
        <begin position="173"/>
        <end position="182"/>
    </location>
</feature>